<protein>
    <recommendedName>
        <fullName evidence="1">Helicase HerA central domain-containing protein</fullName>
    </recommendedName>
</protein>
<proteinExistence type="predicted"/>
<dbReference type="PANTHER" id="PTHR42957">
    <property type="entry name" value="HELICASE MJ1565-RELATED"/>
    <property type="match status" value="1"/>
</dbReference>
<name>A0A0F9G161_9ZZZZ</name>
<dbReference type="InterPro" id="IPR002789">
    <property type="entry name" value="HerA_central"/>
</dbReference>
<dbReference type="InterPro" id="IPR027417">
    <property type="entry name" value="P-loop_NTPase"/>
</dbReference>
<accession>A0A0F9G161</accession>
<feature type="non-terminal residue" evidence="2">
    <location>
        <position position="513"/>
    </location>
</feature>
<dbReference type="AlphaFoldDB" id="A0A0F9G161"/>
<reference evidence="2" key="1">
    <citation type="journal article" date="2015" name="Nature">
        <title>Complex archaea that bridge the gap between prokaryotes and eukaryotes.</title>
        <authorList>
            <person name="Spang A."/>
            <person name="Saw J.H."/>
            <person name="Jorgensen S.L."/>
            <person name="Zaremba-Niedzwiedzka K."/>
            <person name="Martijn J."/>
            <person name="Lind A.E."/>
            <person name="van Eijk R."/>
            <person name="Schleper C."/>
            <person name="Guy L."/>
            <person name="Ettema T.J."/>
        </authorList>
    </citation>
    <scope>NUCLEOTIDE SEQUENCE</scope>
</reference>
<gene>
    <name evidence="2" type="ORF">LCGC14_1884840</name>
</gene>
<dbReference type="EMBL" id="LAZR01019467">
    <property type="protein sequence ID" value="KKL92424.1"/>
    <property type="molecule type" value="Genomic_DNA"/>
</dbReference>
<feature type="domain" description="Helicase HerA central" evidence="1">
    <location>
        <begin position="226"/>
        <end position="417"/>
    </location>
</feature>
<organism evidence="2">
    <name type="scientific">marine sediment metagenome</name>
    <dbReference type="NCBI Taxonomy" id="412755"/>
    <lineage>
        <taxon>unclassified sequences</taxon>
        <taxon>metagenomes</taxon>
        <taxon>ecological metagenomes</taxon>
    </lineage>
</organism>
<dbReference type="PANTHER" id="PTHR42957:SF1">
    <property type="entry name" value="HELICASE MJ1565-RELATED"/>
    <property type="match status" value="1"/>
</dbReference>
<evidence type="ECO:0000313" key="2">
    <source>
        <dbReference type="EMBL" id="KKL92424.1"/>
    </source>
</evidence>
<dbReference type="Pfam" id="PF01935">
    <property type="entry name" value="DUF87"/>
    <property type="match status" value="1"/>
</dbReference>
<dbReference type="Gene3D" id="3.40.50.300">
    <property type="entry name" value="P-loop containing nucleotide triphosphate hydrolases"/>
    <property type="match status" value="1"/>
</dbReference>
<comment type="caution">
    <text evidence="2">The sequence shown here is derived from an EMBL/GenBank/DDBJ whole genome shotgun (WGS) entry which is preliminary data.</text>
</comment>
<evidence type="ECO:0000259" key="1">
    <source>
        <dbReference type="Pfam" id="PF01935"/>
    </source>
</evidence>
<sequence>MKNSILKDEIITKELKLMGLLADAELIGGIYNMGFEECLILTNDIWKNNAGGVPKHCFLLATVMEPGKAPINEDDEEIILLRVIGPAQLPTERELITVRSDAMREIITEKGRESAKEPSEIIDILTRNEIQFSGIKAKVLGTIYEEMVNDNRILTFGSDVDNFYSASRYKVYKPYGNTLSMIVSYPEITKQEELKRQECGVIPKRMRIGTVRYSSTLRRSKKIKEKSTNVPVNVNIEDFISMKTAIFGMTRLGKSNTMKIIATAVFQYAIENSVKIGQLIFDPAGEYTYINPQDNTALSQLGYNYVSRFKYGKTEDETDFKPLSLNFFEDSNIEGIWAMIKNHVSKKDAEYFKSFVSADVVGPSEESSNFSEKYRSARRRAALYATLKKAGFKVPNNFKTVIKISKKVLEKINEILEDDSEFKIWGKSNITLDNKNIEKFFDTVADLNKADPNLLKSSTGKSWIDTDLNAILNVYKAPKGRTGFNVLRSLRVFHTPFTKEDYVKNILNELKDG</sequence>
<dbReference type="InterPro" id="IPR008571">
    <property type="entry name" value="HerA-like"/>
</dbReference>